<dbReference type="Proteomes" id="UP000835052">
    <property type="component" value="Unassembled WGS sequence"/>
</dbReference>
<dbReference type="EMBL" id="CAJGYM010000050">
    <property type="protein sequence ID" value="CAD6195004.1"/>
    <property type="molecule type" value="Genomic_DNA"/>
</dbReference>
<dbReference type="InterPro" id="IPR000560">
    <property type="entry name" value="His_Pase_clade-2"/>
</dbReference>
<name>A0A8S1HGZ7_9PELO</name>
<dbReference type="AlphaFoldDB" id="A0A8S1HGZ7"/>
<dbReference type="SUPFAM" id="SSF53254">
    <property type="entry name" value="Phosphoglycerate mutase-like"/>
    <property type="match status" value="1"/>
</dbReference>
<feature type="chain" id="PRO_5035734029" evidence="1">
    <location>
        <begin position="20"/>
        <end position="129"/>
    </location>
</feature>
<keyword evidence="3" id="KW-1185">Reference proteome</keyword>
<comment type="caution">
    <text evidence="2">The sequence shown here is derived from an EMBL/GenBank/DDBJ whole genome shotgun (WGS) entry which is preliminary data.</text>
</comment>
<proteinExistence type="predicted"/>
<feature type="signal peptide" evidence="1">
    <location>
        <begin position="1"/>
        <end position="19"/>
    </location>
</feature>
<organism evidence="2 3">
    <name type="scientific">Caenorhabditis auriculariae</name>
    <dbReference type="NCBI Taxonomy" id="2777116"/>
    <lineage>
        <taxon>Eukaryota</taxon>
        <taxon>Metazoa</taxon>
        <taxon>Ecdysozoa</taxon>
        <taxon>Nematoda</taxon>
        <taxon>Chromadorea</taxon>
        <taxon>Rhabditida</taxon>
        <taxon>Rhabditina</taxon>
        <taxon>Rhabditomorpha</taxon>
        <taxon>Rhabditoidea</taxon>
        <taxon>Rhabditidae</taxon>
        <taxon>Peloderinae</taxon>
        <taxon>Caenorhabditis</taxon>
    </lineage>
</organism>
<dbReference type="Gene3D" id="3.40.50.1240">
    <property type="entry name" value="Phosphoglycerate mutase-like"/>
    <property type="match status" value="1"/>
</dbReference>
<gene>
    <name evidence="2" type="ORF">CAUJ_LOCUS10923</name>
</gene>
<dbReference type="InterPro" id="IPR029033">
    <property type="entry name" value="His_PPase_superfam"/>
</dbReference>
<dbReference type="OrthoDB" id="10257284at2759"/>
<protein>
    <submittedName>
        <fullName evidence="2">Uncharacterized protein</fullName>
    </submittedName>
</protein>
<dbReference type="GO" id="GO:0016791">
    <property type="term" value="F:phosphatase activity"/>
    <property type="evidence" value="ECO:0007669"/>
    <property type="project" value="UniProtKB-ARBA"/>
</dbReference>
<evidence type="ECO:0000256" key="1">
    <source>
        <dbReference type="SAM" id="SignalP"/>
    </source>
</evidence>
<evidence type="ECO:0000313" key="2">
    <source>
        <dbReference type="EMBL" id="CAD6195004.1"/>
    </source>
</evidence>
<reference evidence="2" key="1">
    <citation type="submission" date="2020-10" db="EMBL/GenBank/DDBJ databases">
        <authorList>
            <person name="Kikuchi T."/>
        </authorList>
    </citation>
    <scope>NUCLEOTIDE SEQUENCE</scope>
    <source>
        <strain evidence="2">NKZ352</strain>
    </source>
</reference>
<evidence type="ECO:0000313" key="3">
    <source>
        <dbReference type="Proteomes" id="UP000835052"/>
    </source>
</evidence>
<accession>A0A8S1HGZ7</accession>
<keyword evidence="1" id="KW-0732">Signal</keyword>
<sequence length="129" mass="14790">MRNILLFLLLVLFERVCLTELPEESIQIDNNTVFVLFGTRHGNRHPEVFLAENPRSWGFEGSTELTSFGKRQGYGLGKELRKFIGKLVSNNYNMSQVRYYSSSANRCQMTLQTTVAGIHPPEKLGRLEH</sequence>
<dbReference type="Pfam" id="PF00328">
    <property type="entry name" value="His_Phos_2"/>
    <property type="match status" value="1"/>
</dbReference>